<gene>
    <name evidence="2" type="ORF">FDP41_013390</name>
</gene>
<feature type="region of interest" description="Disordered" evidence="1">
    <location>
        <begin position="254"/>
        <end position="295"/>
    </location>
</feature>
<dbReference type="EMBL" id="VFQX01000019">
    <property type="protein sequence ID" value="KAF0980176.1"/>
    <property type="molecule type" value="Genomic_DNA"/>
</dbReference>
<dbReference type="RefSeq" id="XP_044564889.1">
    <property type="nucleotide sequence ID" value="XM_044704015.1"/>
</dbReference>
<accession>A0A6A5BXT1</accession>
<evidence type="ECO:0000313" key="2">
    <source>
        <dbReference type="EMBL" id="KAF0980176.1"/>
    </source>
</evidence>
<dbReference type="AlphaFoldDB" id="A0A6A5BXT1"/>
<dbReference type="VEuPathDB" id="AmoebaDB:FDP41_013390"/>
<organism evidence="2 3">
    <name type="scientific">Naegleria fowleri</name>
    <name type="common">Brain eating amoeba</name>
    <dbReference type="NCBI Taxonomy" id="5763"/>
    <lineage>
        <taxon>Eukaryota</taxon>
        <taxon>Discoba</taxon>
        <taxon>Heterolobosea</taxon>
        <taxon>Tetramitia</taxon>
        <taxon>Eutetramitia</taxon>
        <taxon>Vahlkampfiidae</taxon>
        <taxon>Naegleria</taxon>
    </lineage>
</organism>
<keyword evidence="3" id="KW-1185">Reference proteome</keyword>
<feature type="compositionally biased region" description="Basic and acidic residues" evidence="1">
    <location>
        <begin position="275"/>
        <end position="288"/>
    </location>
</feature>
<dbReference type="OMA" id="SIKSIRM"/>
<dbReference type="GeneID" id="68120605"/>
<reference evidence="2 3" key="1">
    <citation type="journal article" date="2019" name="Sci. Rep.">
        <title>Nanopore sequencing improves the draft genome of the human pathogenic amoeba Naegleria fowleri.</title>
        <authorList>
            <person name="Liechti N."/>
            <person name="Schurch N."/>
            <person name="Bruggmann R."/>
            <person name="Wittwer M."/>
        </authorList>
    </citation>
    <scope>NUCLEOTIDE SEQUENCE [LARGE SCALE GENOMIC DNA]</scope>
    <source>
        <strain evidence="2 3">ATCC 30894</strain>
    </source>
</reference>
<feature type="compositionally biased region" description="Polar residues" evidence="1">
    <location>
        <begin position="107"/>
        <end position="117"/>
    </location>
</feature>
<proteinExistence type="predicted"/>
<feature type="region of interest" description="Disordered" evidence="1">
    <location>
        <begin position="103"/>
        <end position="201"/>
    </location>
</feature>
<name>A0A6A5BXT1_NAEFO</name>
<dbReference type="OrthoDB" id="10261804at2759"/>
<feature type="compositionally biased region" description="Polar residues" evidence="1">
    <location>
        <begin position="254"/>
        <end position="270"/>
    </location>
</feature>
<evidence type="ECO:0000313" key="3">
    <source>
        <dbReference type="Proteomes" id="UP000444721"/>
    </source>
</evidence>
<feature type="compositionally biased region" description="Basic residues" evidence="1">
    <location>
        <begin position="146"/>
        <end position="156"/>
    </location>
</feature>
<feature type="region of interest" description="Disordered" evidence="1">
    <location>
        <begin position="33"/>
        <end position="68"/>
    </location>
</feature>
<dbReference type="VEuPathDB" id="AmoebaDB:NfTy_029290"/>
<dbReference type="VEuPathDB" id="AmoebaDB:NF0070920"/>
<sequence>MVTRADRLRRKKKNTTKAVDTIGKLRKLKKHFPELTQPLKPKPGFTKQPEESFSSITNEEELRLERELSENPLSYDARMKLKREIMKREFRDDLSKLMKEDEAKFQLSFTPKPTESSVNKKKMEKDEQSTTKGVSSSTGSSESKTIPKKKVKKHLQKPITFTTNHVLKRLSSEREASDSLTDFWEGTDNTKRRKPSEPAPEIVREVKKAFYNPVSGQSYNPSLKEYKKALTMASKGESKIFNQLDSVLNQLTNRQDDVTPSATSSQNVDPSSPEENERQETSMEEKTPRPKPKFLKKKKILSLTKRKGLRQHKGDLLRSLLKKKRAAEDTINVAKFGKRLLKHREEFEKLLPKIREKREQARLKTLKKDPVQSSNDVMIHSEKDIDEAFKAKKVDETTTLSSVSSFRQIQNGNSEQLWVSFTKRFHDTKTVHDRSYSKGHRRVGEYII</sequence>
<evidence type="ECO:0000256" key="1">
    <source>
        <dbReference type="SAM" id="MobiDB-lite"/>
    </source>
</evidence>
<dbReference type="Proteomes" id="UP000444721">
    <property type="component" value="Unassembled WGS sequence"/>
</dbReference>
<feature type="compositionally biased region" description="Low complexity" evidence="1">
    <location>
        <begin position="130"/>
        <end position="144"/>
    </location>
</feature>
<protein>
    <submittedName>
        <fullName evidence="2">Uncharacterized protein</fullName>
    </submittedName>
</protein>
<comment type="caution">
    <text evidence="2">The sequence shown here is derived from an EMBL/GenBank/DDBJ whole genome shotgun (WGS) entry which is preliminary data.</text>
</comment>